<dbReference type="GO" id="GO:0009897">
    <property type="term" value="C:external side of plasma membrane"/>
    <property type="evidence" value="ECO:0007669"/>
    <property type="project" value="TreeGrafter"/>
</dbReference>
<proteinExistence type="predicted"/>
<dbReference type="AlphaFoldDB" id="A0A5N5PIC8"/>
<name>A0A5N5PIC8_PANHP</name>
<evidence type="ECO:0000256" key="2">
    <source>
        <dbReference type="SAM" id="Phobius"/>
    </source>
</evidence>
<dbReference type="PANTHER" id="PTHR23037">
    <property type="entry name" value="CYTOKINE RECEPTOR"/>
    <property type="match status" value="1"/>
</dbReference>
<dbReference type="PANTHER" id="PTHR23037:SF35">
    <property type="entry name" value="FIBRONECTIN TYPE-III DOMAIN-CONTAINING PROTEIN"/>
    <property type="match status" value="1"/>
</dbReference>
<keyword evidence="1" id="KW-1015">Disulfide bond</keyword>
<feature type="transmembrane region" description="Helical" evidence="2">
    <location>
        <begin position="20"/>
        <end position="39"/>
    </location>
</feature>
<gene>
    <name evidence="3" type="ORF">PHYPO_G00195300</name>
</gene>
<keyword evidence="4" id="KW-1185">Reference proteome</keyword>
<sequence>MFKHKYVRVLSRNAIMFCGYWNVDFVRLLCFSLMLAGVASESVRPPPTFEIIEKGNYLNFHASAPESESPHCWTYMFWYRKCNEEKVTTTATKDSNWTAKVEYDAACKYHVQLQAKYDTTYCGDVELDSNISKPVYFGQDGDPDLPFKVSMIVIPVIACSCLSIAIVLFRRHKQKLFPKVPSPSHFFNDMFDRNKEMTKSLYVRELYVPDEEVVEEIQQVMNSNQ</sequence>
<keyword evidence="2" id="KW-1133">Transmembrane helix</keyword>
<organism evidence="3 4">
    <name type="scientific">Pangasianodon hypophthalmus</name>
    <name type="common">Striped catfish</name>
    <name type="synonym">Helicophagus hypophthalmus</name>
    <dbReference type="NCBI Taxonomy" id="310915"/>
    <lineage>
        <taxon>Eukaryota</taxon>
        <taxon>Metazoa</taxon>
        <taxon>Chordata</taxon>
        <taxon>Craniata</taxon>
        <taxon>Vertebrata</taxon>
        <taxon>Euteleostomi</taxon>
        <taxon>Actinopterygii</taxon>
        <taxon>Neopterygii</taxon>
        <taxon>Teleostei</taxon>
        <taxon>Ostariophysi</taxon>
        <taxon>Siluriformes</taxon>
        <taxon>Pangasiidae</taxon>
        <taxon>Pangasianodon</taxon>
    </lineage>
</organism>
<evidence type="ECO:0000313" key="4">
    <source>
        <dbReference type="Proteomes" id="UP000327468"/>
    </source>
</evidence>
<dbReference type="Gene3D" id="2.60.40.10">
    <property type="entry name" value="Immunoglobulins"/>
    <property type="match status" value="1"/>
</dbReference>
<dbReference type="Proteomes" id="UP000327468">
    <property type="component" value="Chromosome 4"/>
</dbReference>
<protein>
    <recommendedName>
        <fullName evidence="5">Fibronectin type-III domain-containing protein</fullName>
    </recommendedName>
</protein>
<keyword evidence="2" id="KW-0472">Membrane</keyword>
<dbReference type="GO" id="GO:0004896">
    <property type="term" value="F:cytokine receptor activity"/>
    <property type="evidence" value="ECO:0007669"/>
    <property type="project" value="TreeGrafter"/>
</dbReference>
<comment type="caution">
    <text evidence="3">The sequence shown here is derived from an EMBL/GenBank/DDBJ whole genome shotgun (WGS) entry which is preliminary data.</text>
</comment>
<dbReference type="InterPro" id="IPR013783">
    <property type="entry name" value="Ig-like_fold"/>
</dbReference>
<evidence type="ECO:0000313" key="3">
    <source>
        <dbReference type="EMBL" id="KAB5579460.1"/>
    </source>
</evidence>
<evidence type="ECO:0008006" key="5">
    <source>
        <dbReference type="Google" id="ProtNLM"/>
    </source>
</evidence>
<feature type="transmembrane region" description="Helical" evidence="2">
    <location>
        <begin position="149"/>
        <end position="169"/>
    </location>
</feature>
<accession>A0A5N5PIC8</accession>
<dbReference type="EMBL" id="VFJC01000005">
    <property type="protein sequence ID" value="KAB5579460.1"/>
    <property type="molecule type" value="Genomic_DNA"/>
</dbReference>
<keyword evidence="2" id="KW-0812">Transmembrane</keyword>
<evidence type="ECO:0000256" key="1">
    <source>
        <dbReference type="ARBA" id="ARBA00023157"/>
    </source>
</evidence>
<reference evidence="3 4" key="1">
    <citation type="submission" date="2019-06" db="EMBL/GenBank/DDBJ databases">
        <title>A chromosome-scale genome assembly of the striped catfish, Pangasianodon hypophthalmus.</title>
        <authorList>
            <person name="Wen M."/>
            <person name="Zahm M."/>
            <person name="Roques C."/>
            <person name="Cabau C."/>
            <person name="Klopp C."/>
            <person name="Donnadieu C."/>
            <person name="Jouanno E."/>
            <person name="Avarre J.-C."/>
            <person name="Campet M."/>
            <person name="Ha T.T.T."/>
            <person name="Dugue R."/>
            <person name="Lampietro C."/>
            <person name="Louis A."/>
            <person name="Herpin A."/>
            <person name="Echchiki A."/>
            <person name="Berthelot C."/>
            <person name="Parey E."/>
            <person name="Roest-Crollius H."/>
            <person name="Braasch I."/>
            <person name="Postlethwait J."/>
            <person name="Bobe J."/>
            <person name="Montfort J."/>
            <person name="Bouchez O."/>
            <person name="Begum T."/>
            <person name="Schartl M."/>
            <person name="Guiguen Y."/>
        </authorList>
    </citation>
    <scope>NUCLEOTIDE SEQUENCE [LARGE SCALE GENOMIC DNA]</scope>
    <source>
        <strain evidence="3 4">Indonesia</strain>
        <tissue evidence="3">Blood</tissue>
    </source>
</reference>